<dbReference type="EMBL" id="JAINUG010000122">
    <property type="protein sequence ID" value="KAJ8394805.1"/>
    <property type="molecule type" value="Genomic_DNA"/>
</dbReference>
<feature type="compositionally biased region" description="Basic and acidic residues" evidence="1">
    <location>
        <begin position="34"/>
        <end position="53"/>
    </location>
</feature>
<evidence type="ECO:0000313" key="2">
    <source>
        <dbReference type="EMBL" id="KAJ8394805.1"/>
    </source>
</evidence>
<feature type="region of interest" description="Disordered" evidence="1">
    <location>
        <begin position="27"/>
        <end position="64"/>
    </location>
</feature>
<organism evidence="2 3">
    <name type="scientific">Aldrovandia affinis</name>
    <dbReference type="NCBI Taxonomy" id="143900"/>
    <lineage>
        <taxon>Eukaryota</taxon>
        <taxon>Metazoa</taxon>
        <taxon>Chordata</taxon>
        <taxon>Craniata</taxon>
        <taxon>Vertebrata</taxon>
        <taxon>Euteleostomi</taxon>
        <taxon>Actinopterygii</taxon>
        <taxon>Neopterygii</taxon>
        <taxon>Teleostei</taxon>
        <taxon>Notacanthiformes</taxon>
        <taxon>Halosauridae</taxon>
        <taxon>Aldrovandia</taxon>
    </lineage>
</organism>
<feature type="region of interest" description="Disordered" evidence="1">
    <location>
        <begin position="104"/>
        <end position="125"/>
    </location>
</feature>
<evidence type="ECO:0000313" key="3">
    <source>
        <dbReference type="Proteomes" id="UP001221898"/>
    </source>
</evidence>
<gene>
    <name evidence="2" type="ORF">AAFF_G00041600</name>
</gene>
<evidence type="ECO:0000256" key="1">
    <source>
        <dbReference type="SAM" id="MobiDB-lite"/>
    </source>
</evidence>
<dbReference type="AlphaFoldDB" id="A0AAD7S2Q1"/>
<sequence length="125" mass="14271">MFREIERKRSSALWKCKPGLLSRSTARLRPCLPRQERLRDPQGKSHALYENRQKRSSALPSPVHKATNYSLKRGTRTIDEVEQLISRLSSPPQRHADLNQISVAHCARGGPAETARVPPRRSARR</sequence>
<reference evidence="2" key="1">
    <citation type="journal article" date="2023" name="Science">
        <title>Genome structures resolve the early diversification of teleost fishes.</title>
        <authorList>
            <person name="Parey E."/>
            <person name="Louis A."/>
            <person name="Montfort J."/>
            <person name="Bouchez O."/>
            <person name="Roques C."/>
            <person name="Iampietro C."/>
            <person name="Lluch J."/>
            <person name="Castinel A."/>
            <person name="Donnadieu C."/>
            <person name="Desvignes T."/>
            <person name="Floi Bucao C."/>
            <person name="Jouanno E."/>
            <person name="Wen M."/>
            <person name="Mejri S."/>
            <person name="Dirks R."/>
            <person name="Jansen H."/>
            <person name="Henkel C."/>
            <person name="Chen W.J."/>
            <person name="Zahm M."/>
            <person name="Cabau C."/>
            <person name="Klopp C."/>
            <person name="Thompson A.W."/>
            <person name="Robinson-Rechavi M."/>
            <person name="Braasch I."/>
            <person name="Lecointre G."/>
            <person name="Bobe J."/>
            <person name="Postlethwait J.H."/>
            <person name="Berthelot C."/>
            <person name="Roest Crollius H."/>
            <person name="Guiguen Y."/>
        </authorList>
    </citation>
    <scope>NUCLEOTIDE SEQUENCE</scope>
    <source>
        <strain evidence="2">NC1722</strain>
    </source>
</reference>
<name>A0AAD7S2Q1_9TELE</name>
<protein>
    <submittedName>
        <fullName evidence="2">Uncharacterized protein</fullName>
    </submittedName>
</protein>
<accession>A0AAD7S2Q1</accession>
<comment type="caution">
    <text evidence="2">The sequence shown here is derived from an EMBL/GenBank/DDBJ whole genome shotgun (WGS) entry which is preliminary data.</text>
</comment>
<keyword evidence="3" id="KW-1185">Reference proteome</keyword>
<dbReference type="Proteomes" id="UP001221898">
    <property type="component" value="Unassembled WGS sequence"/>
</dbReference>
<proteinExistence type="predicted"/>